<evidence type="ECO:0000256" key="1">
    <source>
        <dbReference type="ARBA" id="ARBA00001031"/>
    </source>
</evidence>
<dbReference type="EC" id="2.6.1.16" evidence="2"/>
<dbReference type="Pfam" id="PF13522">
    <property type="entry name" value="GATase_6"/>
    <property type="match status" value="1"/>
</dbReference>
<dbReference type="GO" id="GO:0006002">
    <property type="term" value="P:fructose 6-phosphate metabolic process"/>
    <property type="evidence" value="ECO:0007669"/>
    <property type="project" value="TreeGrafter"/>
</dbReference>
<dbReference type="SUPFAM" id="SSF56235">
    <property type="entry name" value="N-terminal nucleophile aminohydrolases (Ntn hydrolases)"/>
    <property type="match status" value="1"/>
</dbReference>
<dbReference type="PANTHER" id="PTHR10937">
    <property type="entry name" value="GLUCOSAMINE--FRUCTOSE-6-PHOSPHATE AMINOTRANSFERASE, ISOMERIZING"/>
    <property type="match status" value="1"/>
</dbReference>
<name>A0A6M3XGI9_9ZZZZ</name>
<evidence type="ECO:0000259" key="6">
    <source>
        <dbReference type="PROSITE" id="PS51278"/>
    </source>
</evidence>
<sequence>MYGIKNAPLKILDIIVAQQARGTDASGVAYIESGKIVVQKKADPPMKFRIDMTKVLGGVDSDICIGHNRSASTNIVERECDKEAHPFLSENGNFVLVHNGTFTSYKYIGKLLDSLGHNRESGADTEIFVHILEELLKKYPREKAIEKFYPLSDGNMIILFVDGTLYGIPESSFILVKLDNSFIIASEFSGIREFLKSSDYKDSSMTLYVPEESSSLVKIWREKGEPGAELYGEWNEAKVKEGSWLFNKITSCDFCGNLHVPCEEIKIGNLEKDRCIECYRKNKTKLRSEDFYTRKREDIVTKDENKEKIEKDEKCICRECKVLVEMNTSIFCSRCKKFYCEKCINTHACRENNRDPDFDLVYFLGHEAEEKTGYRN</sequence>
<reference evidence="7" key="1">
    <citation type="submission" date="2020-03" db="EMBL/GenBank/DDBJ databases">
        <title>The deep terrestrial virosphere.</title>
        <authorList>
            <person name="Holmfeldt K."/>
            <person name="Nilsson E."/>
            <person name="Simone D."/>
            <person name="Lopez-Fernandez M."/>
            <person name="Wu X."/>
            <person name="de Brujin I."/>
            <person name="Lundin D."/>
            <person name="Andersson A."/>
            <person name="Bertilsson S."/>
            <person name="Dopson M."/>
        </authorList>
    </citation>
    <scope>NUCLEOTIDE SEQUENCE</scope>
    <source>
        <strain evidence="7">TM448B00884</strain>
    </source>
</reference>
<keyword evidence="3" id="KW-0032">Aminotransferase</keyword>
<dbReference type="Gene3D" id="3.60.20.10">
    <property type="entry name" value="Glutamine Phosphoribosylpyrophosphate, subunit 1, domain 1"/>
    <property type="match status" value="1"/>
</dbReference>
<dbReference type="CDD" id="cd00352">
    <property type="entry name" value="Gn_AT_II"/>
    <property type="match status" value="1"/>
</dbReference>
<comment type="catalytic activity">
    <reaction evidence="1">
        <text>D-fructose 6-phosphate + L-glutamine = D-glucosamine 6-phosphate + L-glutamate</text>
        <dbReference type="Rhea" id="RHEA:13237"/>
        <dbReference type="ChEBI" id="CHEBI:29985"/>
        <dbReference type="ChEBI" id="CHEBI:58359"/>
        <dbReference type="ChEBI" id="CHEBI:58725"/>
        <dbReference type="ChEBI" id="CHEBI:61527"/>
        <dbReference type="EC" id="2.6.1.16"/>
    </reaction>
</comment>
<dbReference type="PANTHER" id="PTHR10937:SF0">
    <property type="entry name" value="GLUTAMINE--FRUCTOSE-6-PHOSPHATE TRANSAMINASE (ISOMERIZING)"/>
    <property type="match status" value="1"/>
</dbReference>
<dbReference type="InterPro" id="IPR017932">
    <property type="entry name" value="GATase_2_dom"/>
</dbReference>
<keyword evidence="4 7" id="KW-0808">Transferase</keyword>
<evidence type="ECO:0000313" key="7">
    <source>
        <dbReference type="EMBL" id="QJH96974.1"/>
    </source>
</evidence>
<dbReference type="AlphaFoldDB" id="A0A6M3XGI9"/>
<evidence type="ECO:0000256" key="4">
    <source>
        <dbReference type="ARBA" id="ARBA00022679"/>
    </source>
</evidence>
<organism evidence="7">
    <name type="scientific">viral metagenome</name>
    <dbReference type="NCBI Taxonomy" id="1070528"/>
    <lineage>
        <taxon>unclassified sequences</taxon>
        <taxon>metagenomes</taxon>
        <taxon>organismal metagenomes</taxon>
    </lineage>
</organism>
<dbReference type="GO" id="GO:0006047">
    <property type="term" value="P:UDP-N-acetylglucosamine metabolic process"/>
    <property type="evidence" value="ECO:0007669"/>
    <property type="project" value="TreeGrafter"/>
</dbReference>
<accession>A0A6M3XGI9</accession>
<dbReference type="InterPro" id="IPR029055">
    <property type="entry name" value="Ntn_hydrolases_N"/>
</dbReference>
<evidence type="ECO:0000256" key="5">
    <source>
        <dbReference type="ARBA" id="ARBA00022962"/>
    </source>
</evidence>
<evidence type="ECO:0000256" key="3">
    <source>
        <dbReference type="ARBA" id="ARBA00022576"/>
    </source>
</evidence>
<dbReference type="GO" id="GO:0006487">
    <property type="term" value="P:protein N-linked glycosylation"/>
    <property type="evidence" value="ECO:0007669"/>
    <property type="project" value="TreeGrafter"/>
</dbReference>
<dbReference type="GO" id="GO:0004360">
    <property type="term" value="F:glutamine-fructose-6-phosphate transaminase (isomerizing) activity"/>
    <property type="evidence" value="ECO:0007669"/>
    <property type="project" value="UniProtKB-EC"/>
</dbReference>
<proteinExistence type="predicted"/>
<evidence type="ECO:0000256" key="2">
    <source>
        <dbReference type="ARBA" id="ARBA00012916"/>
    </source>
</evidence>
<feature type="domain" description="Glutamine amidotransferase type-2" evidence="6">
    <location>
        <begin position="1"/>
        <end position="222"/>
    </location>
</feature>
<gene>
    <name evidence="7" type="ORF">TM448B00884_0025</name>
</gene>
<dbReference type="EMBL" id="MT144668">
    <property type="protein sequence ID" value="QJH96974.1"/>
    <property type="molecule type" value="Genomic_DNA"/>
</dbReference>
<keyword evidence="5 7" id="KW-0315">Glutamine amidotransferase</keyword>
<dbReference type="PROSITE" id="PS51278">
    <property type="entry name" value="GATASE_TYPE_2"/>
    <property type="match status" value="1"/>
</dbReference>
<protein>
    <recommendedName>
        <fullName evidence="2">glutamine--fructose-6-phosphate transaminase (isomerizing)</fullName>
        <ecNumber evidence="2">2.6.1.16</ecNumber>
    </recommendedName>
</protein>